<evidence type="ECO:0000313" key="3">
    <source>
        <dbReference type="Proteomes" id="UP000002407"/>
    </source>
</evidence>
<keyword evidence="3" id="KW-1185">Reference proteome</keyword>
<accession>A7I301</accession>
<keyword evidence="2" id="KW-0418">Kinase</keyword>
<dbReference type="HOGENOM" id="CLU_1783311_0_0_7"/>
<dbReference type="KEGG" id="cha:CHAB381_1343"/>
<reference evidence="3" key="1">
    <citation type="submission" date="2007-07" db="EMBL/GenBank/DDBJ databases">
        <title>Complete genome sequence of Campylobacter hominis ATCC BAA-381, a commensal isolated from the human gastrointestinal tract.</title>
        <authorList>
            <person name="Fouts D.E."/>
            <person name="Mongodin E.F."/>
            <person name="Puiu D."/>
            <person name="Sebastian Y."/>
            <person name="Miller W.G."/>
            <person name="Mandrell R.E."/>
            <person name="Nelson K.E."/>
        </authorList>
    </citation>
    <scope>NUCLEOTIDE SEQUENCE [LARGE SCALE GENOMIC DNA]</scope>
    <source>
        <strain evidence="3">ATCC BAA-381 / LMG 19568 / NCTC 13146 / CH001A</strain>
    </source>
</reference>
<dbReference type="GO" id="GO:0016301">
    <property type="term" value="F:kinase activity"/>
    <property type="evidence" value="ECO:0007669"/>
    <property type="project" value="UniProtKB-KW"/>
</dbReference>
<evidence type="ECO:0000256" key="1">
    <source>
        <dbReference type="SAM" id="SignalP"/>
    </source>
</evidence>
<dbReference type="STRING" id="360107.CHAB381_1343"/>
<sequence>MRKLTIFIFVLTFFSGCFFDFSNDISSIDSANNIKAEIINYKRNSKISYNYIFNDISSGKIYQAHSNRYYFNSGDRVYITIRNGQILNMILISRKISPLQKQSFKSEKIIRKSLHKNNQISVPQSENISF</sequence>
<dbReference type="AlphaFoldDB" id="A7I301"/>
<evidence type="ECO:0000313" key="2">
    <source>
        <dbReference type="EMBL" id="ABS51695.1"/>
    </source>
</evidence>
<keyword evidence="2" id="KW-0808">Transferase</keyword>
<feature type="signal peptide" evidence="1">
    <location>
        <begin position="1"/>
        <end position="19"/>
    </location>
</feature>
<proteinExistence type="predicted"/>
<organism evidence="2 3">
    <name type="scientific">Campylobacter hominis (strain ATCC BAA-381 / DSM 21671 / CCUG 45161 / LMG 19568 / NCTC 13146 / CH001A)</name>
    <dbReference type="NCBI Taxonomy" id="360107"/>
    <lineage>
        <taxon>Bacteria</taxon>
        <taxon>Pseudomonadati</taxon>
        <taxon>Campylobacterota</taxon>
        <taxon>Epsilonproteobacteria</taxon>
        <taxon>Campylobacterales</taxon>
        <taxon>Campylobacteraceae</taxon>
        <taxon>Campylobacter</taxon>
    </lineage>
</organism>
<feature type="chain" id="PRO_5002710764" evidence="1">
    <location>
        <begin position="20"/>
        <end position="130"/>
    </location>
</feature>
<dbReference type="PROSITE" id="PS51257">
    <property type="entry name" value="PROKAR_LIPOPROTEIN"/>
    <property type="match status" value="1"/>
</dbReference>
<dbReference type="eggNOG" id="ENOG5031AP0">
    <property type="taxonomic scope" value="Bacteria"/>
</dbReference>
<dbReference type="RefSeq" id="WP_012109195.1">
    <property type="nucleotide sequence ID" value="NC_009714.1"/>
</dbReference>
<dbReference type="Proteomes" id="UP000002407">
    <property type="component" value="Chromosome"/>
</dbReference>
<name>A7I301_CAMHC</name>
<dbReference type="EMBL" id="CP000776">
    <property type="protein sequence ID" value="ABS51695.1"/>
    <property type="molecule type" value="Genomic_DNA"/>
</dbReference>
<keyword evidence="1" id="KW-0732">Signal</keyword>
<protein>
    <submittedName>
        <fullName evidence="2">Putative GTP pyrophosphokinase</fullName>
    </submittedName>
</protein>
<gene>
    <name evidence="2" type="ordered locus">CHAB381_1343</name>
</gene>